<feature type="region of interest" description="Disordered" evidence="1">
    <location>
        <begin position="43"/>
        <end position="74"/>
    </location>
</feature>
<keyword evidence="2" id="KW-0732">Signal</keyword>
<evidence type="ECO:0000256" key="2">
    <source>
        <dbReference type="SAM" id="SignalP"/>
    </source>
</evidence>
<organism evidence="3 4">
    <name type="scientific">Metabacillus rhizosphaerae</name>
    <dbReference type="NCBI Taxonomy" id="3117747"/>
    <lineage>
        <taxon>Bacteria</taxon>
        <taxon>Bacillati</taxon>
        <taxon>Bacillota</taxon>
        <taxon>Bacilli</taxon>
        <taxon>Bacillales</taxon>
        <taxon>Bacillaceae</taxon>
        <taxon>Metabacillus</taxon>
    </lineage>
</organism>
<feature type="signal peptide" evidence="2">
    <location>
        <begin position="1"/>
        <end position="24"/>
    </location>
</feature>
<feature type="region of interest" description="Disordered" evidence="1">
    <location>
        <begin position="88"/>
        <end position="252"/>
    </location>
</feature>
<evidence type="ECO:0000313" key="3">
    <source>
        <dbReference type="EMBL" id="WXB89358.1"/>
    </source>
</evidence>
<evidence type="ECO:0000313" key="4">
    <source>
        <dbReference type="Proteomes" id="UP001368328"/>
    </source>
</evidence>
<gene>
    <name evidence="3" type="ORF">WCV66_03725</name>
</gene>
<feature type="compositionally biased region" description="Basic and acidic residues" evidence="1">
    <location>
        <begin position="233"/>
        <end position="252"/>
    </location>
</feature>
<protein>
    <submittedName>
        <fullName evidence="3">Uncharacterized protein</fullName>
    </submittedName>
</protein>
<evidence type="ECO:0000256" key="1">
    <source>
        <dbReference type="SAM" id="MobiDB-lite"/>
    </source>
</evidence>
<dbReference type="Proteomes" id="UP001368328">
    <property type="component" value="Chromosome"/>
</dbReference>
<feature type="compositionally biased region" description="Low complexity" evidence="1">
    <location>
        <begin position="107"/>
        <end position="149"/>
    </location>
</feature>
<feature type="chain" id="PRO_5046645952" evidence="2">
    <location>
        <begin position="25"/>
        <end position="252"/>
    </location>
</feature>
<keyword evidence="4" id="KW-1185">Reference proteome</keyword>
<name>A0ABZ2MVH0_9BACI</name>
<dbReference type="EMBL" id="CP147403">
    <property type="protein sequence ID" value="WXB89358.1"/>
    <property type="molecule type" value="Genomic_DNA"/>
</dbReference>
<accession>A0ABZ2MVH0</accession>
<proteinExistence type="predicted"/>
<reference evidence="3 4" key="1">
    <citation type="submission" date="2024-02" db="EMBL/GenBank/DDBJ databases">
        <title>Seven novel Bacillus-like species.</title>
        <authorList>
            <person name="Liu G."/>
        </authorList>
    </citation>
    <scope>NUCLEOTIDE SEQUENCE [LARGE SCALE GENOMIC DNA]</scope>
    <source>
        <strain evidence="3 4">FJAT-53654</strain>
    </source>
</reference>
<feature type="compositionally biased region" description="Low complexity" evidence="1">
    <location>
        <begin position="193"/>
        <end position="225"/>
    </location>
</feature>
<dbReference type="RefSeq" id="WP_338787914.1">
    <property type="nucleotide sequence ID" value="NZ_CP147403.1"/>
</dbReference>
<sequence>MITLTKGALAMVLAGAVTFSITNALLDKQSSKRVTTEIALTQSGAPKKADAISQAKKTVEDPTPTTNVKDSETKLSHDNPAIQAAFKNSNKGNKAREAIPLNKKQFSKSTTSNSANTNKATSTTPAVTTKPATSSTASTTASASTTRTNKPSEVPTSTVTMKPVTTAKAPATTTTASKPTETNEPSEASTPVAPTKPETSAKTPPTTAPTPSGTNTTSLTTNTSNRGQQISEAAKEKASIHRDQKENNGKKM</sequence>
<feature type="compositionally biased region" description="Low complexity" evidence="1">
    <location>
        <begin position="160"/>
        <end position="182"/>
    </location>
</feature>